<proteinExistence type="predicted"/>
<comment type="caution">
    <text evidence="1">The sequence shown here is derived from an EMBL/GenBank/DDBJ whole genome shotgun (WGS) entry which is preliminary data.</text>
</comment>
<reference evidence="1 2" key="1">
    <citation type="submission" date="2015-06" db="EMBL/GenBank/DDBJ databases">
        <title>Comparative genome analysis of nirS-carrying Bradyrhizobium sp. strains.</title>
        <authorList>
            <person name="Ishii S."/>
            <person name="Jang J."/>
            <person name="Nishizawa T."/>
            <person name="Senoo K."/>
        </authorList>
    </citation>
    <scope>NUCLEOTIDE SEQUENCE [LARGE SCALE GENOMIC DNA]</scope>
    <source>
        <strain evidence="1 2">TSA1</strain>
    </source>
</reference>
<organism evidence="1 2">
    <name type="scientific">Bradyrhizobium nitroreducens</name>
    <dbReference type="NCBI Taxonomy" id="709803"/>
    <lineage>
        <taxon>Bacteria</taxon>
        <taxon>Pseudomonadati</taxon>
        <taxon>Pseudomonadota</taxon>
        <taxon>Alphaproteobacteria</taxon>
        <taxon>Hyphomicrobiales</taxon>
        <taxon>Nitrobacteraceae</taxon>
        <taxon>Bradyrhizobium</taxon>
    </lineage>
</organism>
<dbReference type="AlphaFoldDB" id="A0A2M6UM28"/>
<name>A0A2M6UM28_9BRAD</name>
<keyword evidence="2" id="KW-1185">Reference proteome</keyword>
<protein>
    <submittedName>
        <fullName evidence="1">Uncharacterized protein</fullName>
    </submittedName>
</protein>
<accession>A0A2M6UM28</accession>
<evidence type="ECO:0000313" key="1">
    <source>
        <dbReference type="EMBL" id="PIT05674.1"/>
    </source>
</evidence>
<dbReference type="EMBL" id="LFJC01000003">
    <property type="protein sequence ID" value="PIT05674.1"/>
    <property type="molecule type" value="Genomic_DNA"/>
</dbReference>
<dbReference type="RefSeq" id="WP_100180785.1">
    <property type="nucleotide sequence ID" value="NZ_LFJC01000003.1"/>
</dbReference>
<gene>
    <name evidence="1" type="ORF">TSA1_36815</name>
</gene>
<dbReference type="Proteomes" id="UP000228930">
    <property type="component" value="Unassembled WGS sequence"/>
</dbReference>
<evidence type="ECO:0000313" key="2">
    <source>
        <dbReference type="Proteomes" id="UP000228930"/>
    </source>
</evidence>
<sequence>MQVIYSNAALLQVNAQCPPQNHNALFDEIAQQMQTNAYVRDNPERHDTEAKYFSLTIQDPRWPMVIARAYVSAMKKTGIVRKTYVATQVMVIGFQ</sequence>